<dbReference type="RefSeq" id="XP_013094640.2">
    <property type="nucleotide sequence ID" value="XM_013239186.2"/>
</dbReference>
<evidence type="ECO:0000313" key="6">
    <source>
        <dbReference type="Proteomes" id="UP000076420"/>
    </source>
</evidence>
<dbReference type="RefSeq" id="XP_013094639.2">
    <property type="nucleotide sequence ID" value="XM_013239185.2"/>
</dbReference>
<proteinExistence type="predicted"/>
<dbReference type="InterPro" id="IPR036291">
    <property type="entry name" value="NAD(P)-bd_dom_sf"/>
</dbReference>
<dbReference type="Pfam" id="PF00106">
    <property type="entry name" value="adh_short"/>
    <property type="match status" value="1"/>
</dbReference>
<evidence type="ECO:0000256" key="2">
    <source>
        <dbReference type="ARBA" id="ARBA00022490"/>
    </source>
</evidence>
<dbReference type="OrthoDB" id="153074at2759"/>
<evidence type="ECO:0000256" key="4">
    <source>
        <dbReference type="ARBA" id="ARBA00023002"/>
    </source>
</evidence>
<dbReference type="EnsemblMetazoa" id="BGLB011846-RB">
    <property type="protein sequence ID" value="BGLB011846-PB"/>
    <property type="gene ID" value="BGLB011846"/>
</dbReference>
<gene>
    <name evidence="5" type="primary">106078333</name>
</gene>
<dbReference type="AlphaFoldDB" id="A0A2C9K1W5"/>
<dbReference type="PANTHER" id="PTHR44085">
    <property type="entry name" value="SEPIAPTERIN REDUCTASE"/>
    <property type="match status" value="1"/>
</dbReference>
<evidence type="ECO:0008006" key="7">
    <source>
        <dbReference type="Google" id="ProtNLM"/>
    </source>
</evidence>
<accession>A0A2C9K1W5</accession>
<comment type="subcellular location">
    <subcellularLocation>
        <location evidence="1">Cytoplasm</location>
    </subcellularLocation>
</comment>
<organism evidence="5 6">
    <name type="scientific">Biomphalaria glabrata</name>
    <name type="common">Bloodfluke planorb</name>
    <name type="synonym">Freshwater snail</name>
    <dbReference type="NCBI Taxonomy" id="6526"/>
    <lineage>
        <taxon>Eukaryota</taxon>
        <taxon>Metazoa</taxon>
        <taxon>Spiralia</taxon>
        <taxon>Lophotrochozoa</taxon>
        <taxon>Mollusca</taxon>
        <taxon>Gastropoda</taxon>
        <taxon>Heterobranchia</taxon>
        <taxon>Euthyneura</taxon>
        <taxon>Panpulmonata</taxon>
        <taxon>Hygrophila</taxon>
        <taxon>Lymnaeoidea</taxon>
        <taxon>Planorbidae</taxon>
        <taxon>Biomphalaria</taxon>
    </lineage>
</organism>
<protein>
    <recommendedName>
        <fullName evidence="7">Sepiapterin reductase</fullName>
    </recommendedName>
</protein>
<keyword evidence="3" id="KW-0521">NADP</keyword>
<dbReference type="VEuPathDB" id="VectorBase:BGLAX_029759"/>
<dbReference type="GO" id="GO:0005737">
    <property type="term" value="C:cytoplasm"/>
    <property type="evidence" value="ECO:0007669"/>
    <property type="project" value="UniProtKB-SubCell"/>
</dbReference>
<dbReference type="STRING" id="6526.A0A2C9K1W5"/>
<reference evidence="5" key="1">
    <citation type="submission" date="2020-05" db="UniProtKB">
        <authorList>
            <consortium name="EnsemblMetazoa"/>
        </authorList>
    </citation>
    <scope>IDENTIFICATION</scope>
    <source>
        <strain evidence="5">BB02</strain>
    </source>
</reference>
<dbReference type="EnsemblMetazoa" id="BGLB011846-RC">
    <property type="protein sequence ID" value="BGLB011846-PC"/>
    <property type="gene ID" value="BGLB011846"/>
</dbReference>
<dbReference type="VEuPathDB" id="VectorBase:BGLB011846"/>
<sequence length="266" mass="29708">MSEPLLDKVSVCVITGPTRGLGRSIAQQFANKLPKGSLFILLSRNQILLDSISELILLKDGIRTVTGIFDQGSCDQNLYDNILKDCLKNAEADVTEFQQAILINNSGTLEPLDFVRNLDDVCTISNFFNTNLAGCVALTSKFMQLFNSPSIKSKIIVNISSLSAVQPMKSWALYCMAKSARDMMIKVISEEEENIRTLNYAPGPLVTDMTNIACQNTKDMELRNWFEEQVRKKSLVECDSSALKLVSILQKNTFENGAHIDYYDEI</sequence>
<dbReference type="Proteomes" id="UP000076420">
    <property type="component" value="Unassembled WGS sequence"/>
</dbReference>
<dbReference type="PANTHER" id="PTHR44085:SF2">
    <property type="entry name" value="SEPIAPTERIN REDUCTASE"/>
    <property type="match status" value="1"/>
</dbReference>
<dbReference type="GO" id="GO:0004757">
    <property type="term" value="F:sepiapterin reductase (NADP+) activity"/>
    <property type="evidence" value="ECO:0007669"/>
    <property type="project" value="TreeGrafter"/>
</dbReference>
<dbReference type="PRINTS" id="PR00081">
    <property type="entry name" value="GDHRDH"/>
</dbReference>
<evidence type="ECO:0000256" key="1">
    <source>
        <dbReference type="ARBA" id="ARBA00004496"/>
    </source>
</evidence>
<dbReference type="KEGG" id="bgt:106078333"/>
<dbReference type="GO" id="GO:0006729">
    <property type="term" value="P:tetrahydrobiopterin biosynthetic process"/>
    <property type="evidence" value="ECO:0007669"/>
    <property type="project" value="TreeGrafter"/>
</dbReference>
<dbReference type="SUPFAM" id="SSF51735">
    <property type="entry name" value="NAD(P)-binding Rossmann-fold domains"/>
    <property type="match status" value="1"/>
</dbReference>
<keyword evidence="4" id="KW-0560">Oxidoreductase</keyword>
<evidence type="ECO:0000313" key="5">
    <source>
        <dbReference type="EnsemblMetazoa" id="BGLB011846-PC"/>
    </source>
</evidence>
<keyword evidence="2" id="KW-0963">Cytoplasm</keyword>
<name>A0A2C9K1W5_BIOGL</name>
<evidence type="ECO:0000256" key="3">
    <source>
        <dbReference type="ARBA" id="ARBA00022857"/>
    </source>
</evidence>
<dbReference type="Gene3D" id="3.40.50.720">
    <property type="entry name" value="NAD(P)-binding Rossmann-like Domain"/>
    <property type="match status" value="1"/>
</dbReference>
<dbReference type="InterPro" id="IPR051721">
    <property type="entry name" value="Biopterin_syn/organic_redct"/>
</dbReference>
<dbReference type="InterPro" id="IPR002347">
    <property type="entry name" value="SDR_fam"/>
</dbReference>